<dbReference type="InterPro" id="IPR017946">
    <property type="entry name" value="PLC-like_Pdiesterase_TIM-brl"/>
</dbReference>
<feature type="domain" description="GP-PDE" evidence="1">
    <location>
        <begin position="2"/>
        <end position="246"/>
    </location>
</feature>
<dbReference type="PANTHER" id="PTHR46211">
    <property type="entry name" value="GLYCEROPHOSPHORYL DIESTER PHOSPHODIESTERASE"/>
    <property type="match status" value="1"/>
</dbReference>
<sequence length="248" mass="27859">MFTIYGHRGLPSKAPENTLASFKKAASVPNLKWIELDVAITKDGQLVIIHDDFLDRTTDMTGEVTQLDYKDIKNASTGSWFDKAFEAERLLTFEDVINMANKTQINLNIELKGVSGSNGTALSKSMVIQVAEQLKELDSNIEVLVSSFNVYLVKLAEKWMPDYQRALIFKAAAFQGDWRTLLDFCGSNIVNIEDAKLTQARVKMIKNAGYTLNVWTVNKPLRANQLANWGVDGIFTDHADDMIHLERP</sequence>
<dbReference type="Proteomes" id="UP001056588">
    <property type="component" value="Chromosome"/>
</dbReference>
<proteinExistence type="predicted"/>
<dbReference type="SUPFAM" id="SSF51695">
    <property type="entry name" value="PLC-like phosphodiesterases"/>
    <property type="match status" value="1"/>
</dbReference>
<dbReference type="PROSITE" id="PS51704">
    <property type="entry name" value="GP_PDE"/>
    <property type="match status" value="1"/>
</dbReference>
<dbReference type="AlphaFoldDB" id="A0A2C6WPF5"/>
<dbReference type="Gene3D" id="3.20.20.190">
    <property type="entry name" value="Phosphatidylinositol (PI) phosphodiesterase"/>
    <property type="match status" value="1"/>
</dbReference>
<dbReference type="EMBL" id="MRZN01000006">
    <property type="protein sequence ID" value="PHK50013.1"/>
    <property type="molecule type" value="Genomic_DNA"/>
</dbReference>
<gene>
    <name evidence="2" type="ORF">BTJ66_05770</name>
    <name evidence="3" type="ORF">MNY58_01025</name>
</gene>
<evidence type="ECO:0000313" key="4">
    <source>
        <dbReference type="Proteomes" id="UP000223828"/>
    </source>
</evidence>
<dbReference type="OrthoDB" id="384721at2"/>
<dbReference type="Pfam" id="PF03009">
    <property type="entry name" value="GDPD"/>
    <property type="match status" value="1"/>
</dbReference>
<name>A0A2C6WPF5_9STAP</name>
<organism evidence="2 4">
    <name type="scientific">Staphylococcus edaphicus</name>
    <dbReference type="NCBI Taxonomy" id="1955013"/>
    <lineage>
        <taxon>Bacteria</taxon>
        <taxon>Bacillati</taxon>
        <taxon>Bacillota</taxon>
        <taxon>Bacilli</taxon>
        <taxon>Bacillales</taxon>
        <taxon>Staphylococcaceae</taxon>
        <taxon>Staphylococcus</taxon>
    </lineage>
</organism>
<reference evidence="3" key="4">
    <citation type="submission" date="2022-03" db="EMBL/GenBank/DDBJ databases">
        <title>Complete Genome Sequence of Staphylococcus edaphicus strain CCM 8731.</title>
        <authorList>
            <person name="Rimmer C.O."/>
            <person name="Thomas J.C."/>
        </authorList>
    </citation>
    <scope>NUCLEOTIDE SEQUENCE</scope>
    <source>
        <strain evidence="3">CCM 8731</strain>
    </source>
</reference>
<dbReference type="GO" id="GO:0006629">
    <property type="term" value="P:lipid metabolic process"/>
    <property type="evidence" value="ECO:0007669"/>
    <property type="project" value="InterPro"/>
</dbReference>
<dbReference type="RefSeq" id="WP_099090022.1">
    <property type="nucleotide sequence ID" value="NZ_CP093217.1"/>
</dbReference>
<dbReference type="InterPro" id="IPR030395">
    <property type="entry name" value="GP_PDE_dom"/>
</dbReference>
<reference evidence="4" key="2">
    <citation type="submission" date="2017-10" db="EMBL/GenBank/DDBJ databases">
        <title>Staphylococcus edaphicus sp. nov., isolated in Antarctica, harbouring mecC gene and genomic islands essential in adaptation to extreme environment.</title>
        <authorList>
            <person name="Pantucek R."/>
            <person name="Sedlacek I."/>
            <person name="Indrakova A."/>
            <person name="Vrbovska V."/>
            <person name="Maslanova I."/>
            <person name="Kovarovic V."/>
            <person name="Svec P."/>
            <person name="Kralova S."/>
            <person name="Kristofova L."/>
            <person name="Keklakova J."/>
            <person name="Petras P."/>
            <person name="Doskar J."/>
        </authorList>
    </citation>
    <scope>NUCLEOTIDE SEQUENCE [LARGE SCALE GENOMIC DNA]</scope>
    <source>
        <strain evidence="4">CCM 5085</strain>
    </source>
</reference>
<evidence type="ECO:0000259" key="1">
    <source>
        <dbReference type="PROSITE" id="PS51704"/>
    </source>
</evidence>
<dbReference type="EMBL" id="CP093217">
    <property type="protein sequence ID" value="UQW81726.1"/>
    <property type="molecule type" value="Genomic_DNA"/>
</dbReference>
<reference evidence="2" key="3">
    <citation type="submission" date="2017-10" db="EMBL/GenBank/DDBJ databases">
        <authorList>
            <person name="Vrbovska V."/>
            <person name="Kovarovic V."/>
            <person name="Indrakova A."/>
        </authorList>
    </citation>
    <scope>NUCLEOTIDE SEQUENCE</scope>
    <source>
        <strain evidence="2">CCM 8730</strain>
    </source>
</reference>
<dbReference type="Proteomes" id="UP000223828">
    <property type="component" value="Unassembled WGS sequence"/>
</dbReference>
<reference evidence="2" key="1">
    <citation type="journal article" date="2017" name="Appl. Environ. Microbiol.">
        <title>Staphylococcus edaphicus sp. nov., isolated in Antarctica, harbours mecC gene and genomic islands with suspected role in adaptation to extreme environment.</title>
        <authorList>
            <person name="Pantucek R."/>
            <person name="Sedlacek I."/>
            <person name="Indrakova A."/>
            <person name="Vrbovska V."/>
            <person name="Maslanova I."/>
            <person name="Kovarovic V."/>
            <person name="Svec P."/>
            <person name="Kralova S."/>
            <person name="Kristofova L."/>
            <person name="Keklakova J."/>
            <person name="Petras P."/>
            <person name="Doskar J."/>
        </authorList>
    </citation>
    <scope>NUCLEOTIDE SEQUENCE</scope>
    <source>
        <strain evidence="2">CCM 8730</strain>
    </source>
</reference>
<evidence type="ECO:0000313" key="2">
    <source>
        <dbReference type="EMBL" id="PHK50013.1"/>
    </source>
</evidence>
<protein>
    <submittedName>
        <fullName evidence="2">Glycerophosphoryl diester phosphodiesterase</fullName>
    </submittedName>
</protein>
<dbReference type="PANTHER" id="PTHR46211:SF1">
    <property type="entry name" value="GLYCEROPHOSPHODIESTER PHOSPHODIESTERASE, CYTOPLASMIC"/>
    <property type="match status" value="1"/>
</dbReference>
<accession>A0A2C6WPF5</accession>
<keyword evidence="5" id="KW-1185">Reference proteome</keyword>
<evidence type="ECO:0000313" key="3">
    <source>
        <dbReference type="EMBL" id="UQW81726.1"/>
    </source>
</evidence>
<evidence type="ECO:0000313" key="5">
    <source>
        <dbReference type="Proteomes" id="UP001056588"/>
    </source>
</evidence>
<dbReference type="GO" id="GO:0008081">
    <property type="term" value="F:phosphoric diester hydrolase activity"/>
    <property type="evidence" value="ECO:0007669"/>
    <property type="project" value="InterPro"/>
</dbReference>